<reference evidence="10 11" key="1">
    <citation type="submission" date="2020-07" db="EMBL/GenBank/DDBJ databases">
        <title>Complete genome and description of Corynebacterium incognita strain Marseille-Q3630 sp. nov.</title>
        <authorList>
            <person name="Boxberger M."/>
        </authorList>
    </citation>
    <scope>NUCLEOTIDE SEQUENCE [LARGE SCALE GENOMIC DNA]</scope>
    <source>
        <strain evidence="10 11">Marseille-Q3630</strain>
    </source>
</reference>
<accession>A0A7G7CQR0</accession>
<keyword evidence="11" id="KW-1185">Reference proteome</keyword>
<evidence type="ECO:0000313" key="10">
    <source>
        <dbReference type="EMBL" id="QNE89926.1"/>
    </source>
</evidence>
<gene>
    <name evidence="10" type="ORF">H0194_02505</name>
</gene>
<evidence type="ECO:0000256" key="3">
    <source>
        <dbReference type="ARBA" id="ARBA00022651"/>
    </source>
</evidence>
<keyword evidence="3" id="KW-0858">Xylan degradation</keyword>
<dbReference type="SUPFAM" id="SSF53474">
    <property type="entry name" value="alpha/beta-Hydrolases"/>
    <property type="match status" value="1"/>
</dbReference>
<dbReference type="Gene3D" id="3.40.50.1820">
    <property type="entry name" value="alpha/beta hydrolase"/>
    <property type="match status" value="1"/>
</dbReference>
<keyword evidence="5" id="KW-0378">Hydrolase</keyword>
<dbReference type="GO" id="GO:0030600">
    <property type="term" value="F:feruloyl esterase activity"/>
    <property type="evidence" value="ECO:0007669"/>
    <property type="project" value="InterPro"/>
</dbReference>
<dbReference type="AlphaFoldDB" id="A0A7G7CQR0"/>
<dbReference type="EMBL" id="CP059404">
    <property type="protein sequence ID" value="QNE89926.1"/>
    <property type="molecule type" value="Genomic_DNA"/>
</dbReference>
<evidence type="ECO:0000256" key="1">
    <source>
        <dbReference type="ARBA" id="ARBA00004613"/>
    </source>
</evidence>
<protein>
    <submittedName>
        <fullName evidence="10">Prolyl oligopeptidase family serine peptidase</fullName>
    </submittedName>
</protein>
<dbReference type="PANTHER" id="PTHR38050:SF2">
    <property type="entry name" value="FERULOYL ESTERASE C-RELATED"/>
    <property type="match status" value="1"/>
</dbReference>
<feature type="region of interest" description="Disordered" evidence="8">
    <location>
        <begin position="24"/>
        <end position="56"/>
    </location>
</feature>
<organism evidence="10 11">
    <name type="scientific">Corynebacterium incognita</name>
    <dbReference type="NCBI Taxonomy" id="2754725"/>
    <lineage>
        <taxon>Bacteria</taxon>
        <taxon>Bacillati</taxon>
        <taxon>Actinomycetota</taxon>
        <taxon>Actinomycetes</taxon>
        <taxon>Mycobacteriales</taxon>
        <taxon>Corynebacteriaceae</taxon>
        <taxon>Corynebacterium</taxon>
    </lineage>
</organism>
<name>A0A7G7CQR0_9CORY</name>
<dbReference type="GO" id="GO:0045493">
    <property type="term" value="P:xylan catabolic process"/>
    <property type="evidence" value="ECO:0007669"/>
    <property type="project" value="UniProtKB-KW"/>
</dbReference>
<keyword evidence="2" id="KW-0964">Secreted</keyword>
<dbReference type="InterPro" id="IPR029058">
    <property type="entry name" value="AB_hydrolase_fold"/>
</dbReference>
<feature type="compositionally biased region" description="Low complexity" evidence="8">
    <location>
        <begin position="24"/>
        <end position="50"/>
    </location>
</feature>
<dbReference type="Pfam" id="PF00756">
    <property type="entry name" value="Esterase"/>
    <property type="match status" value="1"/>
</dbReference>
<keyword evidence="4 9" id="KW-0732">Signal</keyword>
<dbReference type="GO" id="GO:0005576">
    <property type="term" value="C:extracellular region"/>
    <property type="evidence" value="ECO:0007669"/>
    <property type="project" value="UniProtKB-SubCell"/>
</dbReference>
<comment type="subcellular location">
    <subcellularLocation>
        <location evidence="1">Secreted</location>
    </subcellularLocation>
</comment>
<dbReference type="RefSeq" id="WP_185176300.1">
    <property type="nucleotide sequence ID" value="NZ_CP059404.1"/>
</dbReference>
<evidence type="ECO:0000256" key="7">
    <source>
        <dbReference type="ARBA" id="ARBA00023326"/>
    </source>
</evidence>
<dbReference type="InterPro" id="IPR043595">
    <property type="entry name" value="FaeB/C/D"/>
</dbReference>
<evidence type="ECO:0000256" key="8">
    <source>
        <dbReference type="SAM" id="MobiDB-lite"/>
    </source>
</evidence>
<proteinExistence type="predicted"/>
<keyword evidence="7" id="KW-0624">Polysaccharide degradation</keyword>
<evidence type="ECO:0000256" key="5">
    <source>
        <dbReference type="ARBA" id="ARBA00022801"/>
    </source>
</evidence>
<feature type="chain" id="PRO_5028994596" evidence="9">
    <location>
        <begin position="28"/>
        <end position="300"/>
    </location>
</feature>
<evidence type="ECO:0000256" key="4">
    <source>
        <dbReference type="ARBA" id="ARBA00022729"/>
    </source>
</evidence>
<evidence type="ECO:0000256" key="9">
    <source>
        <dbReference type="SAM" id="SignalP"/>
    </source>
</evidence>
<dbReference type="KEGG" id="cik:H0194_02505"/>
<sequence length="300" mass="32978">MRAMSTLLTLILSLGLAVSASPAPAEAQSSTPGMSSLSGSSGSSAKSRGASKTKERSVFLLGQGSRRYLVELPPRYNPNKRYPVVVGFGGWRHTPERFQSYANLAHNTRGQAIMVYPQGRKNAWAGAPYAKTSLRQDFDYVRAVINDVASHHKIDRRRIYGLGLSNGGGFVVAAACHAPGLFDAVASVSGAYYSPTVTRCRRGATPTLIMHGEHDKTMHYHGGSRHKSRYWSAPGTFRTIGQRNGCFTPAPYRANYGTHVKFEQTRCRTATKLIRVTDGAHTWFRHPGASNEAWDFLRHH</sequence>
<evidence type="ECO:0000256" key="6">
    <source>
        <dbReference type="ARBA" id="ARBA00023277"/>
    </source>
</evidence>
<dbReference type="Proteomes" id="UP000515743">
    <property type="component" value="Chromosome"/>
</dbReference>
<evidence type="ECO:0000256" key="2">
    <source>
        <dbReference type="ARBA" id="ARBA00022525"/>
    </source>
</evidence>
<dbReference type="InterPro" id="IPR000801">
    <property type="entry name" value="Esterase-like"/>
</dbReference>
<keyword evidence="6" id="KW-0119">Carbohydrate metabolism</keyword>
<feature type="signal peptide" evidence="9">
    <location>
        <begin position="1"/>
        <end position="27"/>
    </location>
</feature>
<dbReference type="PANTHER" id="PTHR38050">
    <property type="match status" value="1"/>
</dbReference>
<evidence type="ECO:0000313" key="11">
    <source>
        <dbReference type="Proteomes" id="UP000515743"/>
    </source>
</evidence>